<keyword evidence="2" id="KW-0238">DNA-binding</keyword>
<feature type="transmembrane region" description="Helical" evidence="1">
    <location>
        <begin position="125"/>
        <end position="147"/>
    </location>
</feature>
<reference evidence="2 3" key="1">
    <citation type="submission" date="2018-07" db="EMBL/GenBank/DDBJ databases">
        <title>Genomic Encyclopedia of Type Strains, Phase IV (KMG-IV): sequencing the most valuable type-strain genomes for metagenomic binning, comparative biology and taxonomic classification.</title>
        <authorList>
            <person name="Goeker M."/>
        </authorList>
    </citation>
    <scope>NUCLEOTIDE SEQUENCE [LARGE SCALE GENOMIC DNA]</scope>
    <source>
        <strain evidence="2 3">DSM 103736</strain>
    </source>
</reference>
<comment type="caution">
    <text evidence="2">The sequence shown here is derived from an EMBL/GenBank/DDBJ whole genome shotgun (WGS) entry which is preliminary data.</text>
</comment>
<dbReference type="EMBL" id="QRAP01000005">
    <property type="protein sequence ID" value="RDK90884.1"/>
    <property type="molecule type" value="Genomic_DNA"/>
</dbReference>
<keyword evidence="1" id="KW-0472">Membrane</keyword>
<name>A0A370QQ45_9GAMM</name>
<evidence type="ECO:0000256" key="1">
    <source>
        <dbReference type="SAM" id="Phobius"/>
    </source>
</evidence>
<dbReference type="RefSeq" id="WP_115458705.1">
    <property type="nucleotide sequence ID" value="NZ_QRAP01000005.1"/>
</dbReference>
<dbReference type="InterPro" id="IPR016032">
    <property type="entry name" value="Sig_transdc_resp-reg_C-effctor"/>
</dbReference>
<evidence type="ECO:0000313" key="2">
    <source>
        <dbReference type="EMBL" id="RDK90884.1"/>
    </source>
</evidence>
<evidence type="ECO:0000313" key="3">
    <source>
        <dbReference type="Proteomes" id="UP000254848"/>
    </source>
</evidence>
<accession>A0A370QQ45</accession>
<organism evidence="2 3">
    <name type="scientific">Enterobacillus tribolii</name>
    <dbReference type="NCBI Taxonomy" id="1487935"/>
    <lineage>
        <taxon>Bacteria</taxon>
        <taxon>Pseudomonadati</taxon>
        <taxon>Pseudomonadota</taxon>
        <taxon>Gammaproteobacteria</taxon>
        <taxon>Enterobacterales</taxon>
        <taxon>Hafniaceae</taxon>
        <taxon>Enterobacillus</taxon>
    </lineage>
</organism>
<proteinExistence type="predicted"/>
<dbReference type="Proteomes" id="UP000254848">
    <property type="component" value="Unassembled WGS sequence"/>
</dbReference>
<dbReference type="GO" id="GO:0003677">
    <property type="term" value="F:DNA binding"/>
    <property type="evidence" value="ECO:0007669"/>
    <property type="project" value="UniProtKB-KW"/>
</dbReference>
<dbReference type="Gene3D" id="1.10.10.10">
    <property type="entry name" value="Winged helix-like DNA-binding domain superfamily/Winged helix DNA-binding domain"/>
    <property type="match status" value="1"/>
</dbReference>
<dbReference type="InterPro" id="IPR036388">
    <property type="entry name" value="WH-like_DNA-bd_sf"/>
</dbReference>
<keyword evidence="1" id="KW-1133">Transmembrane helix</keyword>
<dbReference type="OrthoDB" id="5801519at2"/>
<dbReference type="AlphaFoldDB" id="A0A370QQ45"/>
<dbReference type="SUPFAM" id="SSF46894">
    <property type="entry name" value="C-terminal effector domain of the bipartite response regulators"/>
    <property type="match status" value="1"/>
</dbReference>
<sequence length="148" mass="16813">MTHYLINHNCIYNEDSHEIKNTENAFTIKMTAMRARCLSFIIENAPNGIIEKEQLTTALWGSRGKYVSDANLTQLLYLIRKDLKTLGINSLFITIPRQGIKVNKQIPISPIEEKKNSFLLGRWRLVLIGMLTTSLLALGAVAEFIHIN</sequence>
<gene>
    <name evidence="2" type="ORF">C8D90_105165</name>
</gene>
<protein>
    <submittedName>
        <fullName evidence="2">DNA-binding winged helix-turn-helix (WHTH) protein</fullName>
    </submittedName>
</protein>
<keyword evidence="3" id="KW-1185">Reference proteome</keyword>
<dbReference type="GO" id="GO:0006355">
    <property type="term" value="P:regulation of DNA-templated transcription"/>
    <property type="evidence" value="ECO:0007669"/>
    <property type="project" value="InterPro"/>
</dbReference>
<keyword evidence="1" id="KW-0812">Transmembrane</keyword>